<dbReference type="Pfam" id="PF10006">
    <property type="entry name" value="DUF2249"/>
    <property type="match status" value="2"/>
</dbReference>
<proteinExistence type="predicted"/>
<dbReference type="InterPro" id="IPR038062">
    <property type="entry name" value="ScdA-like_N_sf"/>
</dbReference>
<feature type="domain" description="DUF1858" evidence="1">
    <location>
        <begin position="3"/>
        <end position="62"/>
    </location>
</feature>
<dbReference type="AlphaFoldDB" id="A0A3E1NV51"/>
<keyword evidence="4" id="KW-1185">Reference proteome</keyword>
<dbReference type="InterPro" id="IPR018720">
    <property type="entry name" value="DUF2249"/>
</dbReference>
<protein>
    <submittedName>
        <fullName evidence="3">DUF2249 domain-containing protein</fullName>
    </submittedName>
</protein>
<dbReference type="EMBL" id="QTJV01000012">
    <property type="protein sequence ID" value="RFM31832.1"/>
    <property type="molecule type" value="Genomic_DNA"/>
</dbReference>
<evidence type="ECO:0000313" key="3">
    <source>
        <dbReference type="EMBL" id="RFM31832.1"/>
    </source>
</evidence>
<dbReference type="OrthoDB" id="128918at2"/>
<dbReference type="Pfam" id="PF08984">
    <property type="entry name" value="DUF1858"/>
    <property type="match status" value="1"/>
</dbReference>
<dbReference type="InterPro" id="IPR015077">
    <property type="entry name" value="DUF1858"/>
</dbReference>
<evidence type="ECO:0000313" key="4">
    <source>
        <dbReference type="Proteomes" id="UP000261174"/>
    </source>
</evidence>
<feature type="domain" description="DUF2249" evidence="2">
    <location>
        <begin position="198"/>
        <end position="263"/>
    </location>
</feature>
<dbReference type="Proteomes" id="UP000261174">
    <property type="component" value="Unassembled WGS sequence"/>
</dbReference>
<name>A0A3E1NV51_9BACT</name>
<accession>A0A3E1NV51</accession>
<dbReference type="SUPFAM" id="SSF64307">
    <property type="entry name" value="SirA-like"/>
    <property type="match status" value="1"/>
</dbReference>
<evidence type="ECO:0000259" key="2">
    <source>
        <dbReference type="Pfam" id="PF10006"/>
    </source>
</evidence>
<reference evidence="3 4" key="1">
    <citation type="submission" date="2018-08" db="EMBL/GenBank/DDBJ databases">
        <title>Chitinophaga sp. K20C18050901, a novel bacterium isolated from forest soil.</title>
        <authorList>
            <person name="Wang C."/>
        </authorList>
    </citation>
    <scope>NUCLEOTIDE SEQUENCE [LARGE SCALE GENOMIC DNA]</scope>
    <source>
        <strain evidence="3 4">K20C18050901</strain>
    </source>
</reference>
<dbReference type="RefSeq" id="WP_116856540.1">
    <property type="nucleotide sequence ID" value="NZ_QTJV01000012.1"/>
</dbReference>
<dbReference type="SUPFAM" id="SSF140683">
    <property type="entry name" value="SP0561-like"/>
    <property type="match status" value="1"/>
</dbReference>
<organism evidence="3 4">
    <name type="scientific">Chitinophaga silvisoli</name>
    <dbReference type="NCBI Taxonomy" id="2291814"/>
    <lineage>
        <taxon>Bacteria</taxon>
        <taxon>Pseudomonadati</taxon>
        <taxon>Bacteroidota</taxon>
        <taxon>Chitinophagia</taxon>
        <taxon>Chitinophagales</taxon>
        <taxon>Chitinophagaceae</taxon>
        <taxon>Chitinophaga</taxon>
    </lineage>
</organism>
<feature type="domain" description="DUF2249" evidence="2">
    <location>
        <begin position="102"/>
        <end position="166"/>
    </location>
</feature>
<comment type="caution">
    <text evidence="3">The sequence shown here is derived from an EMBL/GenBank/DDBJ whole genome shotgun (WGS) entry which is preliminary data.</text>
</comment>
<dbReference type="Gene3D" id="1.10.3910.10">
    <property type="entry name" value="SP0561-like"/>
    <property type="match status" value="1"/>
</dbReference>
<dbReference type="InterPro" id="IPR036868">
    <property type="entry name" value="TusA-like_sf"/>
</dbReference>
<evidence type="ECO:0000259" key="1">
    <source>
        <dbReference type="Pfam" id="PF08984"/>
    </source>
</evidence>
<sequence>MTINQNTKIAAILKHHPAALDAIIAISPKFEKLRNPVLRKLMAGRASIAVASKIGGCSVADFYTQLAPLGFEIDAVTSTVTVAQNEMPDFIRTLQEDKVVILDVRPQIASGEDPLRLIFQKVETLQGGQVLKIVNTFEPTPLMVLLKKQGFDAYAAQIEEDLVETWFYKTRTMRPPEVKIQTEHWDEILKRFQDKLHTIDVRALQMPLPMYTILEKLDTLPEAQALFVYHKRIPVFLLPELSQRGFEYRAKEIAGDEVHLLIFRN</sequence>
<gene>
    <name evidence="3" type="ORF">DXN04_27110</name>
</gene>